<evidence type="ECO:0000259" key="4">
    <source>
        <dbReference type="Pfam" id="PF04586"/>
    </source>
</evidence>
<evidence type="ECO:0000256" key="3">
    <source>
        <dbReference type="ARBA" id="ARBA00022801"/>
    </source>
</evidence>
<dbReference type="InterPro" id="IPR006433">
    <property type="entry name" value="Prohead_protease"/>
</dbReference>
<evidence type="ECO:0000256" key="2">
    <source>
        <dbReference type="ARBA" id="ARBA00022670"/>
    </source>
</evidence>
<keyword evidence="1" id="KW-1188">Viral release from host cell</keyword>
<sequence>MGKEIRKITTQIELRAEDEDKDGVIEGYALKFERWSEELGFFVRFKEIIDKNALNEADMRDVLALFNHNDNYPLARNTVSGDGPGALQLDVDGIGLKFRFVPTATSYGNDLKESVRAGVIGKCSFAFEIDPEDPGAEEITYDEAEDMYKRRILKFKRIHDISLVTSPAYEDTEAVLSARSKQKMDELKTPQRSAELEKLKLQNELMDLTTV</sequence>
<evidence type="ECO:0000256" key="1">
    <source>
        <dbReference type="ARBA" id="ARBA00022612"/>
    </source>
</evidence>
<evidence type="ECO:0000313" key="5">
    <source>
        <dbReference type="EMBL" id="TDQ39231.1"/>
    </source>
</evidence>
<dbReference type="NCBIfam" id="TIGR01543">
    <property type="entry name" value="proheadase_HK97"/>
    <property type="match status" value="1"/>
</dbReference>
<dbReference type="GO" id="GO:0006508">
    <property type="term" value="P:proteolysis"/>
    <property type="evidence" value="ECO:0007669"/>
    <property type="project" value="UniProtKB-KW"/>
</dbReference>
<accession>A0A4R6TZZ7</accession>
<comment type="caution">
    <text evidence="5">The sequence shown here is derived from an EMBL/GenBank/DDBJ whole genome shotgun (WGS) entry which is preliminary data.</text>
</comment>
<keyword evidence="6" id="KW-1185">Reference proteome</keyword>
<proteinExistence type="predicted"/>
<dbReference type="Pfam" id="PF04586">
    <property type="entry name" value="Peptidase_S78"/>
    <property type="match status" value="1"/>
</dbReference>
<name>A0A4R6TZZ7_9BACI</name>
<protein>
    <submittedName>
        <fullName evidence="5">Prohead peptidase</fullName>
    </submittedName>
</protein>
<dbReference type="RefSeq" id="WP_133580656.1">
    <property type="nucleotide sequence ID" value="NZ_SNYJ01000008.1"/>
</dbReference>
<feature type="domain" description="Prohead serine protease" evidence="4">
    <location>
        <begin position="11"/>
        <end position="185"/>
    </location>
</feature>
<dbReference type="InterPro" id="IPR054613">
    <property type="entry name" value="Peptidase_S78_dom"/>
</dbReference>
<gene>
    <name evidence="5" type="ORF">EV213_108183</name>
</gene>
<reference evidence="5 6" key="1">
    <citation type="submission" date="2019-03" db="EMBL/GenBank/DDBJ databases">
        <title>Genomic Encyclopedia of Type Strains, Phase IV (KMG-IV): sequencing the most valuable type-strain genomes for metagenomic binning, comparative biology and taxonomic classification.</title>
        <authorList>
            <person name="Goeker M."/>
        </authorList>
    </citation>
    <scope>NUCLEOTIDE SEQUENCE [LARGE SCALE GENOMIC DNA]</scope>
    <source>
        <strain evidence="5 6">DSM 28697</strain>
    </source>
</reference>
<organism evidence="5 6">
    <name type="scientific">Aureibacillus halotolerans</name>
    <dbReference type="NCBI Taxonomy" id="1508390"/>
    <lineage>
        <taxon>Bacteria</taxon>
        <taxon>Bacillati</taxon>
        <taxon>Bacillota</taxon>
        <taxon>Bacilli</taxon>
        <taxon>Bacillales</taxon>
        <taxon>Bacillaceae</taxon>
        <taxon>Aureibacillus</taxon>
    </lineage>
</organism>
<keyword evidence="3" id="KW-0378">Hydrolase</keyword>
<dbReference type="AlphaFoldDB" id="A0A4R6TZZ7"/>
<evidence type="ECO:0000313" key="6">
    <source>
        <dbReference type="Proteomes" id="UP000295632"/>
    </source>
</evidence>
<dbReference type="EMBL" id="SNYJ01000008">
    <property type="protein sequence ID" value="TDQ39231.1"/>
    <property type="molecule type" value="Genomic_DNA"/>
</dbReference>
<dbReference type="GO" id="GO:0008233">
    <property type="term" value="F:peptidase activity"/>
    <property type="evidence" value="ECO:0007669"/>
    <property type="project" value="UniProtKB-KW"/>
</dbReference>
<dbReference type="OrthoDB" id="64791at2"/>
<keyword evidence="2" id="KW-0645">Protease</keyword>
<dbReference type="Proteomes" id="UP000295632">
    <property type="component" value="Unassembled WGS sequence"/>
</dbReference>